<dbReference type="InParanoid" id="A2DQ66"/>
<dbReference type="SUPFAM" id="SSF48371">
    <property type="entry name" value="ARM repeat"/>
    <property type="match status" value="1"/>
</dbReference>
<keyword evidence="2" id="KW-1185">Reference proteome</keyword>
<name>A2DQ66_TRIV3</name>
<dbReference type="Gene3D" id="1.25.10.10">
    <property type="entry name" value="Leucine-rich Repeat Variant"/>
    <property type="match status" value="1"/>
</dbReference>
<reference evidence="1" key="1">
    <citation type="submission" date="2006-10" db="EMBL/GenBank/DDBJ databases">
        <authorList>
            <person name="Amadeo P."/>
            <person name="Zhao Q."/>
            <person name="Wortman J."/>
            <person name="Fraser-Liggett C."/>
            <person name="Carlton J."/>
        </authorList>
    </citation>
    <scope>NUCLEOTIDE SEQUENCE</scope>
    <source>
        <strain evidence="1">G3</strain>
    </source>
</reference>
<accession>A2DQ66</accession>
<reference evidence="1" key="2">
    <citation type="journal article" date="2007" name="Science">
        <title>Draft genome sequence of the sexually transmitted pathogen Trichomonas vaginalis.</title>
        <authorList>
            <person name="Carlton J.M."/>
            <person name="Hirt R.P."/>
            <person name="Silva J.C."/>
            <person name="Delcher A.L."/>
            <person name="Schatz M."/>
            <person name="Zhao Q."/>
            <person name="Wortman J.R."/>
            <person name="Bidwell S.L."/>
            <person name="Alsmark U.C.M."/>
            <person name="Besteiro S."/>
            <person name="Sicheritz-Ponten T."/>
            <person name="Noel C.J."/>
            <person name="Dacks J.B."/>
            <person name="Foster P.G."/>
            <person name="Simillion C."/>
            <person name="Van de Peer Y."/>
            <person name="Miranda-Saavedra D."/>
            <person name="Barton G.J."/>
            <person name="Westrop G.D."/>
            <person name="Mueller S."/>
            <person name="Dessi D."/>
            <person name="Fiori P.L."/>
            <person name="Ren Q."/>
            <person name="Paulsen I."/>
            <person name="Zhang H."/>
            <person name="Bastida-Corcuera F.D."/>
            <person name="Simoes-Barbosa A."/>
            <person name="Brown M.T."/>
            <person name="Hayes R.D."/>
            <person name="Mukherjee M."/>
            <person name="Okumura C.Y."/>
            <person name="Schneider R."/>
            <person name="Smith A.J."/>
            <person name="Vanacova S."/>
            <person name="Villalvazo M."/>
            <person name="Haas B.J."/>
            <person name="Pertea M."/>
            <person name="Feldblyum T.V."/>
            <person name="Utterback T.R."/>
            <person name="Shu C.L."/>
            <person name="Osoegawa K."/>
            <person name="de Jong P.J."/>
            <person name="Hrdy I."/>
            <person name="Horvathova L."/>
            <person name="Zubacova Z."/>
            <person name="Dolezal P."/>
            <person name="Malik S.B."/>
            <person name="Logsdon J.M. Jr."/>
            <person name="Henze K."/>
            <person name="Gupta A."/>
            <person name="Wang C.C."/>
            <person name="Dunne R.L."/>
            <person name="Upcroft J.A."/>
            <person name="Upcroft P."/>
            <person name="White O."/>
            <person name="Salzberg S.L."/>
            <person name="Tang P."/>
            <person name="Chiu C.-H."/>
            <person name="Lee Y.-S."/>
            <person name="Embley T.M."/>
            <person name="Coombs G.H."/>
            <person name="Mottram J.C."/>
            <person name="Tachezy J."/>
            <person name="Fraser-Liggett C.M."/>
            <person name="Johnson P.J."/>
        </authorList>
    </citation>
    <scope>NUCLEOTIDE SEQUENCE [LARGE SCALE GENOMIC DNA]</scope>
    <source>
        <strain evidence="1">G3</strain>
    </source>
</reference>
<dbReference type="KEGG" id="tva:4775510"/>
<dbReference type="OrthoDB" id="10557215at2759"/>
<proteinExistence type="predicted"/>
<evidence type="ECO:0000313" key="2">
    <source>
        <dbReference type="Proteomes" id="UP000001542"/>
    </source>
</evidence>
<sequence length="819" mass="93095">MDPQELYNELKNICIAPPTDVKKNQPKEIDPDKMWTVLFSIAQTSIRTLGMYYPLLLGYIHKLPQFLEKSCQVVTNFINEYSDNSKSFDERTKLCGPLALLAPLLSISNLVKFFDISVDIMHNYINENQDISLEFIDVFDEIMTEDLQPQAIAAVYNHLHKLMGTEKAPAAMFILAPISFPLLEVSEGADTFVIETVLQTIKKDRINQIVSCFLLEYLSVYFDSVHEAAPPAEVLANDLFPLLTQDDSKVRYRASRAFKSLIQEDLFLSPPIVTLFLSSFPNFTTDAQINVFFKIVSTFIYPEEEYDDYADDEPSQEVSILQPILDFAMMTLKSSQSPLVRGHCLDTLADLEGRDTMFVEDCYQEALRHAEQLVAEGHVVAFPWLSSYFVAMSKDFTAETKSTIIKYLPTLVKAIHDENAGRLKDRLNLAADLAVMVGDGFADDLCPEIANYAMKFLSSENIKEMMNACAIFIALRPKLTPKLANTIFEIAAKRAEEVMSSDALTTLVQTMRKIMKKFDIDDKLSGRFTQKIMEGQLAILYGQPPHLSKPPEKFLFLYLERYIVRNIKKASEICAKLIEWIAKAPFSVIPMILRPIDAGLQAGVVNEQMASILTGILSVLLPQLNANDIDELSATCRTLKNVYEQHPDVVEPCDPFFEHLSEIVSNISEEDDKSDDRNYYGDMKSPIVCLPDIAMFVFTVYTSSETTKVFPELLQNILKHMPFRPEIEENEELMECLCSMLEEEDRFKSIVVPALSIFTELLLLKKAELDEYELEEDTVTMMKDTLKRIVKTDSDVQKQLQKLFGSSRAKLNRFNTLTR</sequence>
<protein>
    <recommendedName>
        <fullName evidence="3">HEAT repeat family protein</fullName>
    </recommendedName>
</protein>
<dbReference type="InterPro" id="IPR011989">
    <property type="entry name" value="ARM-like"/>
</dbReference>
<dbReference type="Proteomes" id="UP000001542">
    <property type="component" value="Unassembled WGS sequence"/>
</dbReference>
<gene>
    <name evidence="1" type="ORF">TVAG_494350</name>
</gene>
<dbReference type="RefSeq" id="XP_001329628.1">
    <property type="nucleotide sequence ID" value="XM_001329593.1"/>
</dbReference>
<dbReference type="InterPro" id="IPR016024">
    <property type="entry name" value="ARM-type_fold"/>
</dbReference>
<dbReference type="EMBL" id="DS113230">
    <property type="protein sequence ID" value="EAY17493.1"/>
    <property type="molecule type" value="Genomic_DNA"/>
</dbReference>
<dbReference type="VEuPathDB" id="TrichDB:TVAG_494350"/>
<dbReference type="SMR" id="A2DQ66"/>
<evidence type="ECO:0000313" key="1">
    <source>
        <dbReference type="EMBL" id="EAY17493.1"/>
    </source>
</evidence>
<dbReference type="VEuPathDB" id="TrichDB:TVAGG3_0385500"/>
<organism evidence="1 2">
    <name type="scientific">Trichomonas vaginalis (strain ATCC PRA-98 / G3)</name>
    <dbReference type="NCBI Taxonomy" id="412133"/>
    <lineage>
        <taxon>Eukaryota</taxon>
        <taxon>Metamonada</taxon>
        <taxon>Parabasalia</taxon>
        <taxon>Trichomonadida</taxon>
        <taxon>Trichomonadidae</taxon>
        <taxon>Trichomonas</taxon>
    </lineage>
</organism>
<evidence type="ECO:0008006" key="3">
    <source>
        <dbReference type="Google" id="ProtNLM"/>
    </source>
</evidence>
<dbReference type="AlphaFoldDB" id="A2DQ66"/>